<keyword evidence="5" id="KW-1000">Mitochondrion outer membrane</keyword>
<dbReference type="GO" id="GO:0002099">
    <property type="term" value="P:tRNA wobble guanine modification"/>
    <property type="evidence" value="ECO:0007669"/>
    <property type="project" value="Ensembl"/>
</dbReference>
<dbReference type="Ensembl" id="ENSPANT00000003913.3">
    <property type="protein sequence ID" value="ENSPANP00000006831.2"/>
    <property type="gene ID" value="ENSPANG00000006514.3"/>
</dbReference>
<reference evidence="7" key="3">
    <citation type="submission" date="2025-09" db="UniProtKB">
        <authorList>
            <consortium name="Ensembl"/>
        </authorList>
    </citation>
    <scope>IDENTIFICATION</scope>
</reference>
<dbReference type="PANTHER" id="PTHR46064">
    <property type="entry name" value="QUEUINE TRNA-RIBOSYLTRANSFERASE ACCESSORY SUBUNIT 2"/>
    <property type="match status" value="1"/>
</dbReference>
<dbReference type="InterPro" id="IPR028592">
    <property type="entry name" value="QTRTD1"/>
</dbReference>
<keyword evidence="5" id="KW-0496">Mitochondrion</keyword>
<dbReference type="SUPFAM" id="SSF51713">
    <property type="entry name" value="tRNA-guanine transglycosylase"/>
    <property type="match status" value="2"/>
</dbReference>
<comment type="function">
    <text evidence="5">Non-catalytic subunit of the queuine tRNA-ribosyltransferase (TGT) that catalyzes the base-exchange of a guanine (G) residue with queuine (Q) at position 34 (anticodon wobble position) in tRNAs with GU(N) anticodons (tRNA-Asp, -Asn, -His and -Tyr), resulting in the hypermodified nucleoside queuosine (7-(((4,5-cis-dihydroxy-2-cyclopenten-1-yl)amino)methyl)-7-deazaguanosine).</text>
</comment>
<dbReference type="eggNOG" id="KOG3909">
    <property type="taxonomic scope" value="Eukaryota"/>
</dbReference>
<dbReference type="HAMAP" id="MF_03043">
    <property type="entry name" value="QTRT2"/>
    <property type="match status" value="1"/>
</dbReference>
<keyword evidence="8" id="KW-1185">Reference proteome</keyword>
<comment type="cofactor">
    <cofactor evidence="5">
        <name>Zn(2+)</name>
        <dbReference type="ChEBI" id="CHEBI:29105"/>
    </cofactor>
    <text evidence="5">Binds 1 zinc ion per subunit.</text>
</comment>
<keyword evidence="3 5" id="KW-0479">Metal-binding</keyword>
<keyword evidence="2 5" id="KW-0819">tRNA processing</keyword>
<dbReference type="GO" id="GO:0046982">
    <property type="term" value="F:protein heterodimerization activity"/>
    <property type="evidence" value="ECO:0007669"/>
    <property type="project" value="Ensembl"/>
</dbReference>
<dbReference type="InterPro" id="IPR050852">
    <property type="entry name" value="Queuine_tRNA-ribosyltrfase"/>
</dbReference>
<dbReference type="NCBIfam" id="TIGR00449">
    <property type="entry name" value="tgt_general"/>
    <property type="match status" value="1"/>
</dbReference>
<feature type="domain" description="tRNA-guanine(15) transglycosylase-like" evidence="6">
    <location>
        <begin position="271"/>
        <end position="498"/>
    </location>
</feature>
<keyword evidence="1 5" id="KW-0963">Cytoplasm</keyword>
<keyword evidence="5" id="KW-0472">Membrane</keyword>
<dbReference type="GO" id="GO:0008479">
    <property type="term" value="F:tRNA-guanosine(34) queuine transglycosylase activity"/>
    <property type="evidence" value="ECO:0007669"/>
    <property type="project" value="UniProtKB-UniRule"/>
</dbReference>
<dbReference type="AlphaFoldDB" id="A0A096N3C1"/>
<feature type="binding site" evidence="5">
    <location>
        <position position="436"/>
    </location>
    <ligand>
        <name>Zn(2+)</name>
        <dbReference type="ChEBI" id="CHEBI:29105"/>
    </ligand>
</feature>
<reference evidence="7" key="2">
    <citation type="submission" date="2025-08" db="UniProtKB">
        <authorList>
            <consortium name="Ensembl"/>
        </authorList>
    </citation>
    <scope>IDENTIFICATION</scope>
</reference>
<evidence type="ECO:0000256" key="3">
    <source>
        <dbReference type="ARBA" id="ARBA00022723"/>
    </source>
</evidence>
<dbReference type="PANTHER" id="PTHR46064:SF1">
    <property type="entry name" value="QUEUINE TRNA-RIBOSYLTRANSFERASE ACCESSORY SUBUNIT 2"/>
    <property type="match status" value="1"/>
</dbReference>
<dbReference type="InterPro" id="IPR036511">
    <property type="entry name" value="TGT-like_sf"/>
</dbReference>
<dbReference type="ExpressionAtlas" id="A0A096N3C1">
    <property type="expression patterns" value="baseline"/>
</dbReference>
<feature type="binding site" evidence="5">
    <location>
        <position position="467"/>
    </location>
    <ligand>
        <name>Zn(2+)</name>
        <dbReference type="ChEBI" id="CHEBI:29105"/>
    </ligand>
</feature>
<dbReference type="Pfam" id="PF01702">
    <property type="entry name" value="TGT"/>
    <property type="match status" value="2"/>
</dbReference>
<dbReference type="GO" id="GO:0120507">
    <property type="term" value="C:tRNA-guanine transglycosylase complex"/>
    <property type="evidence" value="ECO:0007669"/>
    <property type="project" value="Ensembl"/>
</dbReference>
<dbReference type="GO" id="GO:0046872">
    <property type="term" value="F:metal ion binding"/>
    <property type="evidence" value="ECO:0007669"/>
    <property type="project" value="UniProtKB-KW"/>
</dbReference>
<dbReference type="Gene3D" id="3.20.20.105">
    <property type="entry name" value="Queuine tRNA-ribosyltransferase-like"/>
    <property type="match status" value="1"/>
</dbReference>
<dbReference type="PRINTS" id="PR02045">
    <property type="entry name" value="F138DOMAIN"/>
</dbReference>
<feature type="binding site" evidence="5">
    <location>
        <position position="438"/>
    </location>
    <ligand>
        <name>Zn(2+)</name>
        <dbReference type="ChEBI" id="CHEBI:29105"/>
    </ligand>
</feature>
<proteinExistence type="inferred from homology"/>
<feature type="binding site" evidence="5">
    <location>
        <position position="441"/>
    </location>
    <ligand>
        <name>Zn(2+)</name>
        <dbReference type="ChEBI" id="CHEBI:29105"/>
    </ligand>
</feature>
<accession>A0A096N3C1</accession>
<sequence length="500" mass="55460">MKLSLTKVVNGCRLGKIKNLGKTRDHTMDIPGCLLYTKTGSAPHLTHHTLRNIHGVPAMAQLTLSSLAEQHEVLTEYKEGVGKFIGMPESLLYCSLHDPVSPCPAGYVTNKSVSVWSVAGRMEMTVSKFMAIQQALQPDWFQCLSDGEVSCKEAASIKRVRKSVDRSLLFLDNCLRLQEESETLALSSRLECSGTISAQRKLLLLGSSDSPPSASRVAGTTDACHHIRLIFVFLVEMGFCSVGQAGLKLLTSDDPPALASQSAGITDVLQKSVIIGVIEGGDVMEERLRSARETAKRPVGGFLLDGFQGNPTTLETRLCLLSSVTAELPEDKPRLISGIGRPDEVLKCIERGVDLFESFFPYQVTERGGALTFSFDYQLNPEEILLQQNGTQEEIKCVDQIKKMEITGCNQEITSFEINLKEKMYQEDFNPLVRGCSCYCCKNHTRAYIHHLLVTNELLAGVLLMMHNFEHYFGFFHSIREALKNDKLAQLKELIHRQAS</sequence>
<dbReference type="Bgee" id="ENSPANG00000006514">
    <property type="expression patterns" value="Expressed in optic disc and 63 other cell types or tissues"/>
</dbReference>
<name>A0A096N3C1_PAPAN</name>
<dbReference type="InterPro" id="IPR002616">
    <property type="entry name" value="tRNA_ribo_trans-like"/>
</dbReference>
<dbReference type="GeneTree" id="ENSGT00530000063679"/>
<comment type="similarity">
    <text evidence="5">Belongs to the queuine tRNA-ribosyltransferase family. QTRT2 subfamily.</text>
</comment>
<evidence type="ECO:0000256" key="4">
    <source>
        <dbReference type="ARBA" id="ARBA00022833"/>
    </source>
</evidence>
<dbReference type="GO" id="GO:0000049">
    <property type="term" value="F:tRNA binding"/>
    <property type="evidence" value="ECO:0007669"/>
    <property type="project" value="Ensembl"/>
</dbReference>
<dbReference type="Proteomes" id="UP000028761">
    <property type="component" value="Chromosome 2"/>
</dbReference>
<comment type="subunit">
    <text evidence="5">Heterodimer of a catalytic subunit QTRT1 and an accessory subunit QTRT2.</text>
</comment>
<dbReference type="HOGENOM" id="CLU_037350_0_0_1"/>
<evidence type="ECO:0000256" key="1">
    <source>
        <dbReference type="ARBA" id="ARBA00022490"/>
    </source>
</evidence>
<feature type="domain" description="tRNA-guanine(15) transglycosylase-like" evidence="6">
    <location>
        <begin position="13"/>
        <end position="180"/>
    </location>
</feature>
<gene>
    <name evidence="5 7" type="primary">QTRT2</name>
</gene>
<reference evidence="7 8" key="1">
    <citation type="submission" date="2012-03" db="EMBL/GenBank/DDBJ databases">
        <title>Whole Genome Assembly of Papio anubis.</title>
        <authorList>
            <person name="Liu Y.L."/>
            <person name="Abraham K.A."/>
            <person name="Akbar H.A."/>
            <person name="Ali S.A."/>
            <person name="Anosike U.A."/>
            <person name="Aqrawi P.A."/>
            <person name="Arias F.A."/>
            <person name="Attaway T.A."/>
            <person name="Awwad R.A."/>
            <person name="Babu C.B."/>
            <person name="Bandaranaike D.B."/>
            <person name="Battles P.B."/>
            <person name="Bell A.B."/>
            <person name="Beltran B.B."/>
            <person name="Berhane-Mersha D.B."/>
            <person name="Bess C.B."/>
            <person name="Bickham C.B."/>
            <person name="Bolden T.B."/>
            <person name="Carter K.C."/>
            <person name="Chau D.C."/>
            <person name="Chavez A.C."/>
            <person name="Clerc-Blankenburg K.C."/>
            <person name="Coyle M.C."/>
            <person name="Dao M.D."/>
            <person name="Davila M.L.D."/>
            <person name="Davy-Carroll L.D."/>
            <person name="Denson S.D."/>
            <person name="Dinh H.D."/>
            <person name="Fernandez S.F."/>
            <person name="Fernando P.F."/>
            <person name="Forbes L.F."/>
            <person name="Francis C.F."/>
            <person name="Francisco L.F."/>
            <person name="Fu Q.F."/>
            <person name="Garcia-Iii R.G."/>
            <person name="Garrett T.G."/>
            <person name="Gross S.G."/>
            <person name="Gubbala S.G."/>
            <person name="Hirani K.H."/>
            <person name="Hogues M.H."/>
            <person name="Hollins B.H."/>
            <person name="Jackson L.J."/>
            <person name="Javaid M.J."/>
            <person name="Jhangiani S.J."/>
            <person name="Johnson A.J."/>
            <person name="Johnson B.J."/>
            <person name="Jones J.J."/>
            <person name="Joshi V.J."/>
            <person name="Kalu J.K."/>
            <person name="Khan N.K."/>
            <person name="Korchina V.K."/>
            <person name="Kovar C.K."/>
            <person name="Lago L.L."/>
            <person name="Lara F.L."/>
            <person name="Le T.-K.L."/>
            <person name="Lee S.L."/>
            <person name="Legall-Iii F.L."/>
            <person name="Lemon S.L."/>
            <person name="Liu J.L."/>
            <person name="Liu Y.-S.L."/>
            <person name="Liyanage D.L."/>
            <person name="Lopez J.L."/>
            <person name="Lorensuhewa L.L."/>
            <person name="Mata R.M."/>
            <person name="Mathew T.M."/>
            <person name="Mercado C.M."/>
            <person name="Mercado I.M."/>
            <person name="Morales K.M."/>
            <person name="Morgan M.M."/>
            <person name="Munidasa M.M."/>
            <person name="Ngo D.N."/>
            <person name="Nguyen L.N."/>
            <person name="Nguyen T.N."/>
            <person name="Nguyen N.N."/>
            <person name="Obregon M.O."/>
            <person name="Okwuonu G.O."/>
            <person name="Ongeri F.O."/>
            <person name="Onwere C.O."/>
            <person name="Osifeso I.O."/>
            <person name="Parra A.P."/>
            <person name="Patil S.P."/>
            <person name="Perez A.P."/>
            <person name="Perez Y.P."/>
            <person name="Pham C.P."/>
            <person name="Pu L.-L.P."/>
            <person name="Puazo M.P."/>
            <person name="Quiroz J.Q."/>
            <person name="Rouhana J.R."/>
            <person name="Ruiz M.R."/>
            <person name="Ruiz S.-J.R."/>
            <person name="Saada N.S."/>
            <person name="Santibanez J.S."/>
            <person name="Scheel M.S."/>
            <person name="Schneider B.S."/>
            <person name="Simmons D.S."/>
            <person name="Sisson I.S."/>
            <person name="Tang L.-Y.T."/>
            <person name="Thornton R.T."/>
            <person name="Tisius J.T."/>
            <person name="Toledanes G.T."/>
            <person name="Trejos Z.T."/>
            <person name="Usmani K.U."/>
            <person name="Varghese R.V."/>
            <person name="Vattathil S.V."/>
            <person name="Vee V.V."/>
            <person name="Walker D.W."/>
            <person name="Weissenberger G.W."/>
            <person name="White C.W."/>
            <person name="Williams A.W."/>
            <person name="Woodworth J.W."/>
            <person name="Wright R.W."/>
            <person name="Zhu Y.Z."/>
            <person name="Han Y.H."/>
            <person name="Newsham I.N."/>
            <person name="Nazareth L.N."/>
            <person name="Worley K.W."/>
            <person name="Muzny D.M."/>
            <person name="Rogers J.R."/>
            <person name="Gibbs R.G."/>
        </authorList>
    </citation>
    <scope>NUCLEOTIDE SEQUENCE [LARGE SCALE GENOMIC DNA]</scope>
</reference>
<dbReference type="GO" id="GO:0042803">
    <property type="term" value="F:protein homodimerization activity"/>
    <property type="evidence" value="ECO:0007669"/>
    <property type="project" value="Ensembl"/>
</dbReference>
<keyword evidence="4 5" id="KW-0862">Zinc</keyword>
<evidence type="ECO:0000259" key="6">
    <source>
        <dbReference type="Pfam" id="PF01702"/>
    </source>
</evidence>
<evidence type="ECO:0000256" key="5">
    <source>
        <dbReference type="HAMAP-Rule" id="MF_03043"/>
    </source>
</evidence>
<evidence type="ECO:0000313" key="7">
    <source>
        <dbReference type="Ensembl" id="ENSPANP00000006831.2"/>
    </source>
</evidence>
<evidence type="ECO:0000256" key="2">
    <source>
        <dbReference type="ARBA" id="ARBA00022694"/>
    </source>
</evidence>
<dbReference type="GO" id="GO:0032473">
    <property type="term" value="C:cytoplasmic side of mitochondrial outer membrane"/>
    <property type="evidence" value="ECO:0007669"/>
    <property type="project" value="Ensembl"/>
</dbReference>
<organism evidence="7 8">
    <name type="scientific">Papio anubis</name>
    <name type="common">Olive baboon</name>
    <dbReference type="NCBI Taxonomy" id="9555"/>
    <lineage>
        <taxon>Eukaryota</taxon>
        <taxon>Metazoa</taxon>
        <taxon>Chordata</taxon>
        <taxon>Craniata</taxon>
        <taxon>Vertebrata</taxon>
        <taxon>Euteleostomi</taxon>
        <taxon>Mammalia</taxon>
        <taxon>Eutheria</taxon>
        <taxon>Euarchontoglires</taxon>
        <taxon>Primates</taxon>
        <taxon>Haplorrhini</taxon>
        <taxon>Catarrhini</taxon>
        <taxon>Cercopithecidae</taxon>
        <taxon>Cercopithecinae</taxon>
        <taxon>Papio</taxon>
    </lineage>
</organism>
<evidence type="ECO:0000313" key="8">
    <source>
        <dbReference type="Proteomes" id="UP000028761"/>
    </source>
</evidence>
<protein>
    <recommendedName>
        <fullName evidence="5">Queuine tRNA-ribosyltransferase accessory subunit 2</fullName>
    </recommendedName>
    <alternativeName>
        <fullName evidence="5">Queuine tRNA-ribosyltransferase domain-containing protein 1</fullName>
    </alternativeName>
</protein>
<comment type="subcellular location">
    <subcellularLocation>
        <location evidence="5">Cytoplasm</location>
    </subcellularLocation>
    <subcellularLocation>
        <location evidence="5">Mitochondrion outer membrane</location>
        <topology evidence="5">Peripheral membrane protein</topology>
        <orientation evidence="5">Cytoplasmic side</orientation>
    </subcellularLocation>
    <text evidence="5">May associate with the mitochondrion outer membrane.</text>
</comment>
<dbReference type="OMA" id="VPHIAHD"/>